<name>A0A941FTT0_9BACI</name>
<dbReference type="Proteomes" id="UP000680045">
    <property type="component" value="Unassembled WGS sequence"/>
</dbReference>
<accession>A0A941FTT0</accession>
<sequence>MDELKAGKLSPAFSKMNDDLTAAAKSIDEYETSKMKKSYSRLKKVF</sequence>
<dbReference type="AlphaFoldDB" id="A0A941FTT0"/>
<organism evidence="1 2">
    <name type="scientific">Peribacillus frigoritolerans</name>
    <dbReference type="NCBI Taxonomy" id="450367"/>
    <lineage>
        <taxon>Bacteria</taxon>
        <taxon>Bacillati</taxon>
        <taxon>Bacillota</taxon>
        <taxon>Bacilli</taxon>
        <taxon>Bacillales</taxon>
        <taxon>Bacillaceae</taxon>
        <taxon>Peribacillus</taxon>
    </lineage>
</organism>
<evidence type="ECO:0000313" key="2">
    <source>
        <dbReference type="Proteomes" id="UP000680045"/>
    </source>
</evidence>
<dbReference type="EMBL" id="JAGTPW010000061">
    <property type="protein sequence ID" value="MBR8645972.1"/>
    <property type="molecule type" value="Genomic_DNA"/>
</dbReference>
<reference evidence="1" key="1">
    <citation type="submission" date="2021-04" db="EMBL/GenBank/DDBJ databases">
        <title>Whole genome sequencing of Enterococci isolates from hospitalized patients.</title>
        <authorList>
            <person name="Ogoti B.M."/>
            <person name="Onyambu F.G."/>
        </authorList>
    </citation>
    <scope>NUCLEOTIDE SEQUENCE</scope>
    <source>
        <strain evidence="1">242</strain>
    </source>
</reference>
<evidence type="ECO:0000313" key="1">
    <source>
        <dbReference type="EMBL" id="MBR8645972.1"/>
    </source>
</evidence>
<proteinExistence type="predicted"/>
<gene>
    <name evidence="1" type="ORF">KEH51_24765</name>
</gene>
<protein>
    <submittedName>
        <fullName evidence="1">Uncharacterized protein</fullName>
    </submittedName>
</protein>
<comment type="caution">
    <text evidence="1">The sequence shown here is derived from an EMBL/GenBank/DDBJ whole genome shotgun (WGS) entry which is preliminary data.</text>
</comment>